<evidence type="ECO:0000313" key="5">
    <source>
        <dbReference type="Proteomes" id="UP000054321"/>
    </source>
</evidence>
<proteinExistence type="predicted"/>
<evidence type="ECO:0000256" key="2">
    <source>
        <dbReference type="ARBA" id="ARBA00023242"/>
    </source>
</evidence>
<dbReference type="EMBL" id="KN832878">
    <property type="protein sequence ID" value="KIN00021.1"/>
    <property type="molecule type" value="Genomic_DNA"/>
</dbReference>
<dbReference type="InParanoid" id="A0A0C3GV87"/>
<evidence type="ECO:0000259" key="3">
    <source>
        <dbReference type="PROSITE" id="PS50048"/>
    </source>
</evidence>
<evidence type="ECO:0000256" key="1">
    <source>
        <dbReference type="ARBA" id="ARBA00022723"/>
    </source>
</evidence>
<dbReference type="PANTHER" id="PTHR31668:SF28">
    <property type="entry name" value="ZN(II)2CYS6 TRANSCRIPTION FACTOR (EUROFUNG)"/>
    <property type="match status" value="1"/>
</dbReference>
<gene>
    <name evidence="4" type="ORF">OIDMADRAFT_166140</name>
</gene>
<dbReference type="GO" id="GO:0003677">
    <property type="term" value="F:DNA binding"/>
    <property type="evidence" value="ECO:0007669"/>
    <property type="project" value="InterPro"/>
</dbReference>
<dbReference type="STRING" id="913774.A0A0C3GV87"/>
<keyword evidence="1" id="KW-0479">Metal-binding</keyword>
<dbReference type="InterPro" id="IPR007219">
    <property type="entry name" value="XnlR_reg_dom"/>
</dbReference>
<keyword evidence="2" id="KW-0539">Nucleus</keyword>
<dbReference type="Pfam" id="PF04082">
    <property type="entry name" value="Fungal_trans"/>
    <property type="match status" value="1"/>
</dbReference>
<dbReference type="InterPro" id="IPR001138">
    <property type="entry name" value="Zn2Cys6_DnaBD"/>
</dbReference>
<dbReference type="CDD" id="cd00067">
    <property type="entry name" value="GAL4"/>
    <property type="match status" value="1"/>
</dbReference>
<dbReference type="SMART" id="SM00066">
    <property type="entry name" value="GAL4"/>
    <property type="match status" value="1"/>
</dbReference>
<dbReference type="PANTHER" id="PTHR31668">
    <property type="entry name" value="GLUCOSE TRANSPORT TRANSCRIPTION REGULATOR RGT1-RELATED-RELATED"/>
    <property type="match status" value="1"/>
</dbReference>
<evidence type="ECO:0000313" key="4">
    <source>
        <dbReference type="EMBL" id="KIN00021.1"/>
    </source>
</evidence>
<feature type="domain" description="Zn(2)-C6 fungal-type" evidence="3">
    <location>
        <begin position="14"/>
        <end position="43"/>
    </location>
</feature>
<dbReference type="Gene3D" id="4.10.240.10">
    <property type="entry name" value="Zn(2)-C6 fungal-type DNA-binding domain"/>
    <property type="match status" value="1"/>
</dbReference>
<accession>A0A0C3GV87</accession>
<dbReference type="GO" id="GO:0008270">
    <property type="term" value="F:zinc ion binding"/>
    <property type="evidence" value="ECO:0007669"/>
    <property type="project" value="InterPro"/>
</dbReference>
<reference evidence="5" key="2">
    <citation type="submission" date="2015-01" db="EMBL/GenBank/DDBJ databases">
        <title>Evolutionary Origins and Diversification of the Mycorrhizal Mutualists.</title>
        <authorList>
            <consortium name="DOE Joint Genome Institute"/>
            <consortium name="Mycorrhizal Genomics Consortium"/>
            <person name="Kohler A."/>
            <person name="Kuo A."/>
            <person name="Nagy L.G."/>
            <person name="Floudas D."/>
            <person name="Copeland A."/>
            <person name="Barry K.W."/>
            <person name="Cichocki N."/>
            <person name="Veneault-Fourrey C."/>
            <person name="LaButti K."/>
            <person name="Lindquist E.A."/>
            <person name="Lipzen A."/>
            <person name="Lundell T."/>
            <person name="Morin E."/>
            <person name="Murat C."/>
            <person name="Riley R."/>
            <person name="Ohm R."/>
            <person name="Sun H."/>
            <person name="Tunlid A."/>
            <person name="Henrissat B."/>
            <person name="Grigoriev I.V."/>
            <person name="Hibbett D.S."/>
            <person name="Martin F."/>
        </authorList>
    </citation>
    <scope>NUCLEOTIDE SEQUENCE [LARGE SCALE GENOMIC DNA]</scope>
    <source>
        <strain evidence="5">Zn</strain>
    </source>
</reference>
<dbReference type="OrthoDB" id="2740448at2759"/>
<dbReference type="InterPro" id="IPR050797">
    <property type="entry name" value="Carb_Metab_Trans_Reg"/>
</dbReference>
<dbReference type="SUPFAM" id="SSF57701">
    <property type="entry name" value="Zn2/Cys6 DNA-binding domain"/>
    <property type="match status" value="1"/>
</dbReference>
<dbReference type="PROSITE" id="PS50048">
    <property type="entry name" value="ZN2_CY6_FUNGAL_2"/>
    <property type="match status" value="1"/>
</dbReference>
<keyword evidence="5" id="KW-1185">Reference proteome</keyword>
<dbReference type="GO" id="GO:0000981">
    <property type="term" value="F:DNA-binding transcription factor activity, RNA polymerase II-specific"/>
    <property type="evidence" value="ECO:0007669"/>
    <property type="project" value="InterPro"/>
</dbReference>
<sequence>MTVDAASKTPAKRACDACKVRKVRCSNTTPCAGCIAIGTSCTFNKQQGTRGPRRLKAKTIQHIAESQRPRDELTTPMIQAARQTPPVMDIGTVILTPVATLVLHLCVYRLRMFPVWPIVAVEDLMAALQKDSSGMEAYTLANAIAAATVVQARLDPLRNSAEVVTADSMEREAQRLGTMRHRKLNLHHVRIAFFLHVYHENLDPGGMKSLLYLRESITMAQIMGLHKESSYRDISPEEQQFQKRVVWLLFITERTIALLHRLPAILRLNISFPAMEYDKDVSILPAFRRIVKLYWTLDQSEVFDILQNSRHSSSTPSVLDQNKLCLLQKKLQDIPIDSSATNHVQAADLCVTRAWMCALIWRVTDFDAAPQSNELTTSISYPIQVSKELLEQISNLPSTVVEAHGISIELKIYDIACSVVDSIAKLESDKSAQREDLNPREVLNQLLNILSTCRGGNTTLVKQISDRLARIQCEPLVFSENEEGHNISGDSGGTRRHSEQPVSFVSNTQLGDNDIMRSFSSVVLDPYHGSPDYSQVNQPMTFSWDSIAAETQAHFGSSVEQMDESAAIDNFLHQTMHHTNHLIRRSHQHPVNT</sequence>
<dbReference type="Pfam" id="PF00172">
    <property type="entry name" value="Zn_clus"/>
    <property type="match status" value="1"/>
</dbReference>
<dbReference type="SMART" id="SM00906">
    <property type="entry name" value="Fungal_trans"/>
    <property type="match status" value="1"/>
</dbReference>
<reference evidence="4 5" key="1">
    <citation type="submission" date="2014-04" db="EMBL/GenBank/DDBJ databases">
        <authorList>
            <consortium name="DOE Joint Genome Institute"/>
            <person name="Kuo A."/>
            <person name="Martino E."/>
            <person name="Perotto S."/>
            <person name="Kohler A."/>
            <person name="Nagy L.G."/>
            <person name="Floudas D."/>
            <person name="Copeland A."/>
            <person name="Barry K.W."/>
            <person name="Cichocki N."/>
            <person name="Veneault-Fourrey C."/>
            <person name="LaButti K."/>
            <person name="Lindquist E.A."/>
            <person name="Lipzen A."/>
            <person name="Lundell T."/>
            <person name="Morin E."/>
            <person name="Murat C."/>
            <person name="Sun H."/>
            <person name="Tunlid A."/>
            <person name="Henrissat B."/>
            <person name="Grigoriev I.V."/>
            <person name="Hibbett D.S."/>
            <person name="Martin F."/>
            <person name="Nordberg H.P."/>
            <person name="Cantor M.N."/>
            <person name="Hua S.X."/>
        </authorList>
    </citation>
    <scope>NUCLEOTIDE SEQUENCE [LARGE SCALE GENOMIC DNA]</scope>
    <source>
        <strain evidence="4 5">Zn</strain>
    </source>
</reference>
<dbReference type="HOGENOM" id="CLU_016574_7_0_1"/>
<organism evidence="4 5">
    <name type="scientific">Oidiodendron maius (strain Zn)</name>
    <dbReference type="NCBI Taxonomy" id="913774"/>
    <lineage>
        <taxon>Eukaryota</taxon>
        <taxon>Fungi</taxon>
        <taxon>Dikarya</taxon>
        <taxon>Ascomycota</taxon>
        <taxon>Pezizomycotina</taxon>
        <taxon>Leotiomycetes</taxon>
        <taxon>Leotiomycetes incertae sedis</taxon>
        <taxon>Myxotrichaceae</taxon>
        <taxon>Oidiodendron</taxon>
    </lineage>
</organism>
<dbReference type="PROSITE" id="PS00463">
    <property type="entry name" value="ZN2_CY6_FUNGAL_1"/>
    <property type="match status" value="1"/>
</dbReference>
<dbReference type="CDD" id="cd12148">
    <property type="entry name" value="fungal_TF_MHR"/>
    <property type="match status" value="1"/>
</dbReference>
<dbReference type="InterPro" id="IPR036864">
    <property type="entry name" value="Zn2-C6_fun-type_DNA-bd_sf"/>
</dbReference>
<dbReference type="AlphaFoldDB" id="A0A0C3GV87"/>
<dbReference type="Proteomes" id="UP000054321">
    <property type="component" value="Unassembled WGS sequence"/>
</dbReference>
<protein>
    <recommendedName>
        <fullName evidence="3">Zn(2)-C6 fungal-type domain-containing protein</fullName>
    </recommendedName>
</protein>
<name>A0A0C3GV87_OIDMZ</name>
<dbReference type="GO" id="GO:0006351">
    <property type="term" value="P:DNA-templated transcription"/>
    <property type="evidence" value="ECO:0007669"/>
    <property type="project" value="InterPro"/>
</dbReference>